<dbReference type="NCBIfam" id="TIGR01413">
    <property type="entry name" value="Dyp_perox_fam"/>
    <property type="match status" value="1"/>
</dbReference>
<evidence type="ECO:0000256" key="1">
    <source>
        <dbReference type="ARBA" id="ARBA00001970"/>
    </source>
</evidence>
<dbReference type="PANTHER" id="PTHR30521">
    <property type="entry name" value="DEFERROCHELATASE/PEROXIDASE"/>
    <property type="match status" value="1"/>
</dbReference>
<keyword evidence="2 11" id="KW-0575">Peroxidase</keyword>
<keyword evidence="3" id="KW-0349">Heme</keyword>
<keyword evidence="5" id="KW-0732">Signal</keyword>
<reference evidence="11 12" key="1">
    <citation type="submission" date="2019-10" db="EMBL/GenBank/DDBJ databases">
        <title>Corynebacterium sp novel species isolated from the respiratory tract of Marmot.</title>
        <authorList>
            <person name="Zhang G."/>
        </authorList>
    </citation>
    <scope>NUCLEOTIDE SEQUENCE [LARGE SCALE GENOMIC DNA]</scope>
    <source>
        <strain evidence="11 12">336</strain>
    </source>
</reference>
<comment type="similarity">
    <text evidence="8">Belongs to the DyP-type peroxidase family.</text>
</comment>
<gene>
    <name evidence="11" type="ORF">F8377_04655</name>
</gene>
<protein>
    <submittedName>
        <fullName evidence="11">Dyp-type peroxidase</fullName>
    </submittedName>
</protein>
<accession>A0ABQ6VGH1</accession>
<sequence>MNDHRISRRGFFAGVGLAGAATVLASCQEDTHAQSKRTAGQQVDSDQPIAFDGAHQAGVETPPQSNAILIAYNLAKKDAPVADLKKDLRRLLKVWTQDARALCAGGEPLADLEHDMNEPGARLTITFGLSPELLAALGLASDSKIPTWVPKYVDGIPSFPTDQLQKQWVGGDIILQICGDNLTSVSHAARHLTRAGAHYCTPHWTQRGFLDAPDGHTPRNLLGFKDGTAQPRNQDDYDHNIWDEFGGTAMVVRRVVFDIPGWEKLSRSDRETAFGRHVDTGAPLGGSDEFEDVDLSKTDATGLPVIDPKSHVGIAAGLGTTMRRRAFNWDNDVTLDAESGLIFICFQNDPDHAFTPLQRKLAANDRMNTWMTHIGSAVFWIVPGTDAESYWGESLLAE</sequence>
<dbReference type="SUPFAM" id="SSF54909">
    <property type="entry name" value="Dimeric alpha+beta barrel"/>
    <property type="match status" value="1"/>
</dbReference>
<dbReference type="InterPro" id="IPR011008">
    <property type="entry name" value="Dimeric_a/b-barrel"/>
</dbReference>
<organism evidence="11 12">
    <name type="scientific">Corynebacterium zhongnanshanii</name>
    <dbReference type="NCBI Taxonomy" id="2768834"/>
    <lineage>
        <taxon>Bacteria</taxon>
        <taxon>Bacillati</taxon>
        <taxon>Actinomycetota</taxon>
        <taxon>Actinomycetes</taxon>
        <taxon>Mycobacteriales</taxon>
        <taxon>Corynebacteriaceae</taxon>
        <taxon>Corynebacterium</taxon>
    </lineage>
</organism>
<proteinExistence type="inferred from homology"/>
<comment type="cofactor">
    <cofactor evidence="1">
        <name>heme b</name>
        <dbReference type="ChEBI" id="CHEBI:60344"/>
    </cofactor>
</comment>
<evidence type="ECO:0000313" key="12">
    <source>
        <dbReference type="Proteomes" id="UP000436181"/>
    </source>
</evidence>
<dbReference type="InterPro" id="IPR006314">
    <property type="entry name" value="Dyp_peroxidase"/>
</dbReference>
<comment type="caution">
    <text evidence="11">The sequence shown here is derived from an EMBL/GenBank/DDBJ whole genome shotgun (WGS) entry which is preliminary data.</text>
</comment>
<evidence type="ECO:0000256" key="2">
    <source>
        <dbReference type="ARBA" id="ARBA00022559"/>
    </source>
</evidence>
<name>A0ABQ6VGH1_9CORY</name>
<keyword evidence="4" id="KW-0479">Metal-binding</keyword>
<dbReference type="PROSITE" id="PS51257">
    <property type="entry name" value="PROKAR_LIPOPROTEIN"/>
    <property type="match status" value="1"/>
</dbReference>
<dbReference type="PANTHER" id="PTHR30521:SF4">
    <property type="entry name" value="DEFERROCHELATASE"/>
    <property type="match status" value="1"/>
</dbReference>
<evidence type="ECO:0000256" key="7">
    <source>
        <dbReference type="ARBA" id="ARBA00023004"/>
    </source>
</evidence>
<evidence type="ECO:0000256" key="5">
    <source>
        <dbReference type="ARBA" id="ARBA00022729"/>
    </source>
</evidence>
<keyword evidence="7" id="KW-0408">Iron</keyword>
<dbReference type="InterPro" id="IPR006311">
    <property type="entry name" value="TAT_signal"/>
</dbReference>
<dbReference type="Proteomes" id="UP000436181">
    <property type="component" value="Unassembled WGS sequence"/>
</dbReference>
<dbReference type="RefSeq" id="WP_151844122.1">
    <property type="nucleotide sequence ID" value="NZ_WBZJ01000001.1"/>
</dbReference>
<dbReference type="GO" id="GO:0004601">
    <property type="term" value="F:peroxidase activity"/>
    <property type="evidence" value="ECO:0007669"/>
    <property type="project" value="UniProtKB-KW"/>
</dbReference>
<evidence type="ECO:0000313" key="11">
    <source>
        <dbReference type="EMBL" id="KAB3523418.1"/>
    </source>
</evidence>
<keyword evidence="6" id="KW-0560">Oxidoreductase</keyword>
<dbReference type="EMBL" id="WBZJ01000001">
    <property type="protein sequence ID" value="KAB3523418.1"/>
    <property type="molecule type" value="Genomic_DNA"/>
</dbReference>
<feature type="domain" description="Dyp-type peroxidase N-terminal" evidence="9">
    <location>
        <begin position="56"/>
        <end position="209"/>
    </location>
</feature>
<dbReference type="InterPro" id="IPR048328">
    <property type="entry name" value="Dyp_perox_C"/>
</dbReference>
<evidence type="ECO:0000256" key="8">
    <source>
        <dbReference type="ARBA" id="ARBA00025737"/>
    </source>
</evidence>
<feature type="domain" description="Dyp-type peroxidase C-terminal" evidence="10">
    <location>
        <begin position="217"/>
        <end position="384"/>
    </location>
</feature>
<dbReference type="InterPro" id="IPR048327">
    <property type="entry name" value="Dyp_perox_N"/>
</dbReference>
<dbReference type="Pfam" id="PF20628">
    <property type="entry name" value="Dyp_perox_C"/>
    <property type="match status" value="1"/>
</dbReference>
<keyword evidence="12" id="KW-1185">Reference proteome</keyword>
<evidence type="ECO:0000256" key="3">
    <source>
        <dbReference type="ARBA" id="ARBA00022617"/>
    </source>
</evidence>
<evidence type="ECO:0000259" key="10">
    <source>
        <dbReference type="Pfam" id="PF20628"/>
    </source>
</evidence>
<evidence type="ECO:0000256" key="6">
    <source>
        <dbReference type="ARBA" id="ARBA00023002"/>
    </source>
</evidence>
<evidence type="ECO:0000259" key="9">
    <source>
        <dbReference type="Pfam" id="PF04261"/>
    </source>
</evidence>
<dbReference type="PROSITE" id="PS51318">
    <property type="entry name" value="TAT"/>
    <property type="match status" value="1"/>
</dbReference>
<dbReference type="Pfam" id="PF04261">
    <property type="entry name" value="Dyp_perox_N"/>
    <property type="match status" value="1"/>
</dbReference>
<dbReference type="PROSITE" id="PS51404">
    <property type="entry name" value="DYP_PEROXIDASE"/>
    <property type="match status" value="1"/>
</dbReference>
<evidence type="ECO:0000256" key="4">
    <source>
        <dbReference type="ARBA" id="ARBA00022723"/>
    </source>
</evidence>